<reference evidence="1" key="1">
    <citation type="submission" date="2022-01" db="EMBL/GenBank/DDBJ databases">
        <title>Genome Sequence Resource for Two Populations of Ditylenchus destructor, the Migratory Endoparasitic Phytonematode.</title>
        <authorList>
            <person name="Zhang H."/>
            <person name="Lin R."/>
            <person name="Xie B."/>
        </authorList>
    </citation>
    <scope>NUCLEOTIDE SEQUENCE</scope>
    <source>
        <strain evidence="1">BazhouSP</strain>
    </source>
</reference>
<dbReference type="AlphaFoldDB" id="A0AAD4QWR4"/>
<dbReference type="Proteomes" id="UP001201812">
    <property type="component" value="Unassembled WGS sequence"/>
</dbReference>
<keyword evidence="2" id="KW-1185">Reference proteome</keyword>
<sequence length="124" mass="13644">MFSHRMEAPEHEINAPGHRTYYWGQEYYNAQAGEIVCSMPLQQLSNPNTITTTIKTPLAANQTLLPNATTLTSDQLLSQLSSANDTNTECQSVVATNLTSPLTANQISSNDTTTLDQLLSEVWK</sequence>
<protein>
    <submittedName>
        <fullName evidence="1">Uncharacterized protein</fullName>
    </submittedName>
</protein>
<name>A0AAD4QWR4_9BILA</name>
<accession>A0AAD4QWR4</accession>
<dbReference type="EMBL" id="JAKKPZ010000499">
    <property type="protein sequence ID" value="KAI1694543.1"/>
    <property type="molecule type" value="Genomic_DNA"/>
</dbReference>
<gene>
    <name evidence="1" type="ORF">DdX_20067</name>
</gene>
<proteinExistence type="predicted"/>
<evidence type="ECO:0000313" key="2">
    <source>
        <dbReference type="Proteomes" id="UP001201812"/>
    </source>
</evidence>
<evidence type="ECO:0000313" key="1">
    <source>
        <dbReference type="EMBL" id="KAI1694543.1"/>
    </source>
</evidence>
<organism evidence="1 2">
    <name type="scientific">Ditylenchus destructor</name>
    <dbReference type="NCBI Taxonomy" id="166010"/>
    <lineage>
        <taxon>Eukaryota</taxon>
        <taxon>Metazoa</taxon>
        <taxon>Ecdysozoa</taxon>
        <taxon>Nematoda</taxon>
        <taxon>Chromadorea</taxon>
        <taxon>Rhabditida</taxon>
        <taxon>Tylenchina</taxon>
        <taxon>Tylenchomorpha</taxon>
        <taxon>Sphaerularioidea</taxon>
        <taxon>Anguinidae</taxon>
        <taxon>Anguininae</taxon>
        <taxon>Ditylenchus</taxon>
    </lineage>
</organism>
<comment type="caution">
    <text evidence="1">The sequence shown here is derived from an EMBL/GenBank/DDBJ whole genome shotgun (WGS) entry which is preliminary data.</text>
</comment>